<evidence type="ECO:0000313" key="2">
    <source>
        <dbReference type="EMBL" id="WUR04073.1"/>
    </source>
</evidence>
<evidence type="ECO:0000313" key="3">
    <source>
        <dbReference type="Proteomes" id="UP001334084"/>
    </source>
</evidence>
<name>A0AAX4JDY3_9MICR</name>
<organism evidence="2 3">
    <name type="scientific">Vairimorpha necatrix</name>
    <dbReference type="NCBI Taxonomy" id="6039"/>
    <lineage>
        <taxon>Eukaryota</taxon>
        <taxon>Fungi</taxon>
        <taxon>Fungi incertae sedis</taxon>
        <taxon>Microsporidia</taxon>
        <taxon>Nosematidae</taxon>
        <taxon>Vairimorpha</taxon>
    </lineage>
</organism>
<dbReference type="AlphaFoldDB" id="A0AAX4JDY3"/>
<dbReference type="GeneID" id="90541896"/>
<dbReference type="SUPFAM" id="SSF117916">
    <property type="entry name" value="Fe-S cluster assembly (FSCA) domain-like"/>
    <property type="match status" value="1"/>
</dbReference>
<dbReference type="KEGG" id="vnx:VNE69_07140"/>
<dbReference type="InterPro" id="IPR034904">
    <property type="entry name" value="FSCA_dom_sf"/>
</dbReference>
<protein>
    <submittedName>
        <fullName evidence="2">MIP18 family protein</fullName>
    </submittedName>
</protein>
<comment type="similarity">
    <text evidence="1">Belongs to the MIP18 family.</text>
</comment>
<dbReference type="PANTHER" id="PTHR12377">
    <property type="entry name" value="CYTOSOLIC IRON-SULFUR ASSEMBLY COMPONENT 2B-RELATED"/>
    <property type="match status" value="1"/>
</dbReference>
<dbReference type="GO" id="GO:0051604">
    <property type="term" value="P:protein maturation"/>
    <property type="evidence" value="ECO:0007669"/>
    <property type="project" value="InterPro"/>
</dbReference>
<accession>A0AAX4JDY3</accession>
<dbReference type="EMBL" id="CP142732">
    <property type="protein sequence ID" value="WUR04073.1"/>
    <property type="molecule type" value="Genomic_DNA"/>
</dbReference>
<dbReference type="InterPro" id="IPR039796">
    <property type="entry name" value="MIP18"/>
</dbReference>
<dbReference type="Gene3D" id="6.10.250.1280">
    <property type="match status" value="1"/>
</dbReference>
<gene>
    <name evidence="2" type="ORF">VNE69_07140</name>
</gene>
<dbReference type="Gene3D" id="3.30.300.130">
    <property type="entry name" value="Fe-S cluster assembly (FSCA)"/>
    <property type="match status" value="1"/>
</dbReference>
<sequence length="170" mass="19686">MNISPKVQLEEFQDRNDVILEDGIIQNVNEDTIFELIRDIKDPEHSYSLEQLCVVRKDLIKFYQLGDDKDISGPIECILIEFEPTIPHCSMAAIIGLTIKVLLDRFINGYYITVSILEGSHVNEKLLNKQLKDKDRIQAASENISLMEIIEECIDKIRNRLENIDKRKVK</sequence>
<reference evidence="2" key="1">
    <citation type="journal article" date="2024" name="BMC Genomics">
        <title>Functional annotation of a divergent genome using sequence and structure-based similarity.</title>
        <authorList>
            <person name="Svedberg D."/>
            <person name="Winiger R.R."/>
            <person name="Berg A."/>
            <person name="Sharma H."/>
            <person name="Tellgren-Roth C."/>
            <person name="Debrunner-Vossbrinck B.A."/>
            <person name="Vossbrinck C.R."/>
            <person name="Barandun J."/>
        </authorList>
    </citation>
    <scope>NUCLEOTIDE SEQUENCE</scope>
    <source>
        <strain evidence="2">Illinois isolate</strain>
    </source>
</reference>
<dbReference type="Proteomes" id="UP001334084">
    <property type="component" value="Chromosome 7"/>
</dbReference>
<dbReference type="RefSeq" id="XP_065330218.1">
    <property type="nucleotide sequence ID" value="XM_065474146.1"/>
</dbReference>
<proteinExistence type="inferred from homology"/>
<evidence type="ECO:0000256" key="1">
    <source>
        <dbReference type="ARBA" id="ARBA00010381"/>
    </source>
</evidence>
<keyword evidence="3" id="KW-1185">Reference proteome</keyword>
<dbReference type="PANTHER" id="PTHR12377:SF0">
    <property type="entry name" value="CYTOSOLIC IRON-SULFUR ASSEMBLY COMPONENT 2B"/>
    <property type="match status" value="1"/>
</dbReference>